<feature type="transmembrane region" description="Helical" evidence="1">
    <location>
        <begin position="36"/>
        <end position="59"/>
    </location>
</feature>
<dbReference type="EMBL" id="JBHSVR010000001">
    <property type="protein sequence ID" value="MFC6635779.1"/>
    <property type="molecule type" value="Genomic_DNA"/>
</dbReference>
<gene>
    <name evidence="2" type="ORF">ACFQBM_21120</name>
</gene>
<evidence type="ECO:0000256" key="1">
    <source>
        <dbReference type="SAM" id="Phobius"/>
    </source>
</evidence>
<evidence type="ECO:0000313" key="2">
    <source>
        <dbReference type="EMBL" id="MFC6635779.1"/>
    </source>
</evidence>
<name>A0ABW1YSS8_9GAMM</name>
<accession>A0ABW1YSS8</accession>
<keyword evidence="1" id="KW-0812">Transmembrane</keyword>
<dbReference type="Proteomes" id="UP001596425">
    <property type="component" value="Unassembled WGS sequence"/>
</dbReference>
<proteinExistence type="predicted"/>
<sequence length="105" mass="11481">MAPALVKLLPALAGWIGSAVKVGKEKATAQLERQAALANSWVGGLLVAFWFYPAVANYVPVLRESASEGFQLLTASPEWYWQLLIGITLTVLGLGKKTISRRRKR</sequence>
<dbReference type="RefSeq" id="WP_193195127.1">
    <property type="nucleotide sequence ID" value="NZ_JACZFR010000080.1"/>
</dbReference>
<reference evidence="3" key="1">
    <citation type="journal article" date="2019" name="Int. J. Syst. Evol. Microbiol.">
        <title>The Global Catalogue of Microorganisms (GCM) 10K type strain sequencing project: providing services to taxonomists for standard genome sequencing and annotation.</title>
        <authorList>
            <consortium name="The Broad Institute Genomics Platform"/>
            <consortium name="The Broad Institute Genome Sequencing Center for Infectious Disease"/>
            <person name="Wu L."/>
            <person name="Ma J."/>
        </authorList>
    </citation>
    <scope>NUCLEOTIDE SEQUENCE [LARGE SCALE GENOMIC DNA]</scope>
    <source>
        <strain evidence="3">CGMCC 1.13718</strain>
    </source>
</reference>
<feature type="transmembrane region" description="Helical" evidence="1">
    <location>
        <begin position="79"/>
        <end position="95"/>
    </location>
</feature>
<keyword evidence="3" id="KW-1185">Reference proteome</keyword>
<keyword evidence="1" id="KW-0472">Membrane</keyword>
<keyword evidence="1" id="KW-1133">Transmembrane helix</keyword>
<evidence type="ECO:0000313" key="3">
    <source>
        <dbReference type="Proteomes" id="UP001596425"/>
    </source>
</evidence>
<organism evidence="2 3">
    <name type="scientific">Microbulbifer taiwanensis</name>
    <dbReference type="NCBI Taxonomy" id="986746"/>
    <lineage>
        <taxon>Bacteria</taxon>
        <taxon>Pseudomonadati</taxon>
        <taxon>Pseudomonadota</taxon>
        <taxon>Gammaproteobacteria</taxon>
        <taxon>Cellvibrionales</taxon>
        <taxon>Microbulbiferaceae</taxon>
        <taxon>Microbulbifer</taxon>
    </lineage>
</organism>
<evidence type="ECO:0008006" key="4">
    <source>
        <dbReference type="Google" id="ProtNLM"/>
    </source>
</evidence>
<protein>
    <recommendedName>
        <fullName evidence="4">Holin</fullName>
    </recommendedName>
</protein>
<comment type="caution">
    <text evidence="2">The sequence shown here is derived from an EMBL/GenBank/DDBJ whole genome shotgun (WGS) entry which is preliminary data.</text>
</comment>